<dbReference type="AlphaFoldDB" id="A0A5C6A1Y8"/>
<proteinExistence type="predicted"/>
<dbReference type="EMBL" id="SJPN01000009">
    <property type="protein sequence ID" value="TWT93251.1"/>
    <property type="molecule type" value="Genomic_DNA"/>
</dbReference>
<gene>
    <name evidence="2" type="ORF">Pla52n_59090</name>
</gene>
<feature type="region of interest" description="Disordered" evidence="1">
    <location>
        <begin position="130"/>
        <end position="164"/>
    </location>
</feature>
<evidence type="ECO:0000313" key="2">
    <source>
        <dbReference type="EMBL" id="TWT93251.1"/>
    </source>
</evidence>
<keyword evidence="3" id="KW-1185">Reference proteome</keyword>
<protein>
    <submittedName>
        <fullName evidence="2">Uncharacterized protein</fullName>
    </submittedName>
</protein>
<reference evidence="2 3" key="1">
    <citation type="submission" date="2019-02" db="EMBL/GenBank/DDBJ databases">
        <title>Deep-cultivation of Planctomycetes and their phenomic and genomic characterization uncovers novel biology.</title>
        <authorList>
            <person name="Wiegand S."/>
            <person name="Jogler M."/>
            <person name="Boedeker C."/>
            <person name="Pinto D."/>
            <person name="Vollmers J."/>
            <person name="Rivas-Marin E."/>
            <person name="Kohn T."/>
            <person name="Peeters S.H."/>
            <person name="Heuer A."/>
            <person name="Rast P."/>
            <person name="Oberbeckmann S."/>
            <person name="Bunk B."/>
            <person name="Jeske O."/>
            <person name="Meyerdierks A."/>
            <person name="Storesund J.E."/>
            <person name="Kallscheuer N."/>
            <person name="Luecker S."/>
            <person name="Lage O.M."/>
            <person name="Pohl T."/>
            <person name="Merkel B.J."/>
            <person name="Hornburger P."/>
            <person name="Mueller R.-W."/>
            <person name="Bruemmer F."/>
            <person name="Labrenz M."/>
            <person name="Spormann A.M."/>
            <person name="Op Den Camp H."/>
            <person name="Overmann J."/>
            <person name="Amann R."/>
            <person name="Jetten M.S.M."/>
            <person name="Mascher T."/>
            <person name="Medema M.H."/>
            <person name="Devos D.P."/>
            <person name="Kaster A.-K."/>
            <person name="Ovreas L."/>
            <person name="Rohde M."/>
            <person name="Galperin M.Y."/>
            <person name="Jogler C."/>
        </authorList>
    </citation>
    <scope>NUCLEOTIDE SEQUENCE [LARGE SCALE GENOMIC DNA]</scope>
    <source>
        <strain evidence="2 3">Pla52n</strain>
    </source>
</reference>
<evidence type="ECO:0000313" key="3">
    <source>
        <dbReference type="Proteomes" id="UP000320176"/>
    </source>
</evidence>
<sequence length="164" mass="18001">MGPYISGGQITKPTIIFPTHAFDRIQAVGCLKKLSDRSDIGFLIVAGKLIRSDHTLIFLQHKRFRGVNAPTIPPTLRSSHCMPVEWEIQMHKLAILSERRACQSVPVPPEVASKTATAYNAKWSHWQIAVTPGNNQSTANKSGRTRAATAHKTSNNQPPSPDSP</sequence>
<accession>A0A5C6A1Y8</accession>
<organism evidence="2 3">
    <name type="scientific">Stieleria varia</name>
    <dbReference type="NCBI Taxonomy" id="2528005"/>
    <lineage>
        <taxon>Bacteria</taxon>
        <taxon>Pseudomonadati</taxon>
        <taxon>Planctomycetota</taxon>
        <taxon>Planctomycetia</taxon>
        <taxon>Pirellulales</taxon>
        <taxon>Pirellulaceae</taxon>
        <taxon>Stieleria</taxon>
    </lineage>
</organism>
<name>A0A5C6A1Y8_9BACT</name>
<dbReference type="Proteomes" id="UP000320176">
    <property type="component" value="Unassembled WGS sequence"/>
</dbReference>
<comment type="caution">
    <text evidence="2">The sequence shown here is derived from an EMBL/GenBank/DDBJ whole genome shotgun (WGS) entry which is preliminary data.</text>
</comment>
<feature type="compositionally biased region" description="Polar residues" evidence="1">
    <location>
        <begin position="132"/>
        <end position="142"/>
    </location>
</feature>
<evidence type="ECO:0000256" key="1">
    <source>
        <dbReference type="SAM" id="MobiDB-lite"/>
    </source>
</evidence>